<organism evidence="1 2">
    <name type="scientific">Ensete ventricosum</name>
    <name type="common">Abyssinian banana</name>
    <name type="synonym">Musa ensete</name>
    <dbReference type="NCBI Taxonomy" id="4639"/>
    <lineage>
        <taxon>Eukaryota</taxon>
        <taxon>Viridiplantae</taxon>
        <taxon>Streptophyta</taxon>
        <taxon>Embryophyta</taxon>
        <taxon>Tracheophyta</taxon>
        <taxon>Spermatophyta</taxon>
        <taxon>Magnoliopsida</taxon>
        <taxon>Liliopsida</taxon>
        <taxon>Zingiberales</taxon>
        <taxon>Musaceae</taxon>
        <taxon>Ensete</taxon>
    </lineage>
</organism>
<accession>A0A426WVW7</accession>
<protein>
    <submittedName>
        <fullName evidence="1">Uncharacterized protein</fullName>
    </submittedName>
</protein>
<reference evidence="1 2" key="1">
    <citation type="journal article" date="2014" name="Agronomy (Basel)">
        <title>A Draft Genome Sequence for Ensete ventricosum, the Drought-Tolerant Tree Against Hunger.</title>
        <authorList>
            <person name="Harrison J."/>
            <person name="Moore K.A."/>
            <person name="Paszkiewicz K."/>
            <person name="Jones T."/>
            <person name="Grant M."/>
            <person name="Ambacheew D."/>
            <person name="Muzemil S."/>
            <person name="Studholme D.J."/>
        </authorList>
    </citation>
    <scope>NUCLEOTIDE SEQUENCE [LARGE SCALE GENOMIC DNA]</scope>
</reference>
<gene>
    <name evidence="1" type="ORF">B296_00055574</name>
</gene>
<dbReference type="Proteomes" id="UP000287651">
    <property type="component" value="Unassembled WGS sequence"/>
</dbReference>
<evidence type="ECO:0000313" key="2">
    <source>
        <dbReference type="Proteomes" id="UP000287651"/>
    </source>
</evidence>
<dbReference type="EMBL" id="AMZH03040067">
    <property type="protein sequence ID" value="RRT31417.1"/>
    <property type="molecule type" value="Genomic_DNA"/>
</dbReference>
<dbReference type="AlphaFoldDB" id="A0A426WVW7"/>
<proteinExistence type="predicted"/>
<comment type="caution">
    <text evidence="1">The sequence shown here is derived from an EMBL/GenBank/DDBJ whole genome shotgun (WGS) entry which is preliminary data.</text>
</comment>
<evidence type="ECO:0000313" key="1">
    <source>
        <dbReference type="EMBL" id="RRT31417.1"/>
    </source>
</evidence>
<name>A0A426WVW7_ENSVE</name>
<sequence length="66" mass="7915">MRSRQKFTEGIRKLAGNAKGDCREEDQRTCRKIAGGCRSMRDERWLDHPYHRIRATASRCRWVNHR</sequence>